<keyword evidence="3" id="KW-1185">Reference proteome</keyword>
<dbReference type="PANTHER" id="PTHR33738">
    <property type="entry name" value="EMB|CAB82975.1"/>
    <property type="match status" value="1"/>
</dbReference>
<dbReference type="Proteomes" id="UP000036987">
    <property type="component" value="Unassembled WGS sequence"/>
</dbReference>
<name>A0A0K9NQ34_ZOSMR</name>
<dbReference type="EMBL" id="LFYR01001978">
    <property type="protein sequence ID" value="KMZ58085.1"/>
    <property type="molecule type" value="Genomic_DNA"/>
</dbReference>
<feature type="region of interest" description="Disordered" evidence="1">
    <location>
        <begin position="1"/>
        <end position="107"/>
    </location>
</feature>
<proteinExistence type="predicted"/>
<feature type="compositionally biased region" description="Polar residues" evidence="1">
    <location>
        <begin position="63"/>
        <end position="84"/>
    </location>
</feature>
<evidence type="ECO:0000313" key="3">
    <source>
        <dbReference type="Proteomes" id="UP000036987"/>
    </source>
</evidence>
<dbReference type="PANTHER" id="PTHR33738:SF8">
    <property type="entry name" value="OS05G0454500 PROTEIN"/>
    <property type="match status" value="1"/>
</dbReference>
<accession>A0A0K9NQ34</accession>
<dbReference type="OrthoDB" id="1733797at2759"/>
<feature type="compositionally biased region" description="Polar residues" evidence="1">
    <location>
        <begin position="17"/>
        <end position="39"/>
    </location>
</feature>
<dbReference type="AlphaFoldDB" id="A0A0K9NQ34"/>
<reference evidence="3" key="1">
    <citation type="journal article" date="2016" name="Nature">
        <title>The genome of the seagrass Zostera marina reveals angiosperm adaptation to the sea.</title>
        <authorList>
            <person name="Olsen J.L."/>
            <person name="Rouze P."/>
            <person name="Verhelst B."/>
            <person name="Lin Y.-C."/>
            <person name="Bayer T."/>
            <person name="Collen J."/>
            <person name="Dattolo E."/>
            <person name="De Paoli E."/>
            <person name="Dittami S."/>
            <person name="Maumus F."/>
            <person name="Michel G."/>
            <person name="Kersting A."/>
            <person name="Lauritano C."/>
            <person name="Lohaus R."/>
            <person name="Toepel M."/>
            <person name="Tonon T."/>
            <person name="Vanneste K."/>
            <person name="Amirebrahimi M."/>
            <person name="Brakel J."/>
            <person name="Bostroem C."/>
            <person name="Chovatia M."/>
            <person name="Grimwood J."/>
            <person name="Jenkins J.W."/>
            <person name="Jueterbock A."/>
            <person name="Mraz A."/>
            <person name="Stam W.T."/>
            <person name="Tice H."/>
            <person name="Bornberg-Bauer E."/>
            <person name="Green P.J."/>
            <person name="Pearson G.A."/>
            <person name="Procaccini G."/>
            <person name="Duarte C.M."/>
            <person name="Schmutz J."/>
            <person name="Reusch T.B.H."/>
            <person name="Van de Peer Y."/>
        </authorList>
    </citation>
    <scope>NUCLEOTIDE SEQUENCE [LARGE SCALE GENOMIC DNA]</scope>
    <source>
        <strain evidence="3">cv. Finnish</strain>
    </source>
</reference>
<evidence type="ECO:0000256" key="1">
    <source>
        <dbReference type="SAM" id="MobiDB-lite"/>
    </source>
</evidence>
<protein>
    <submittedName>
        <fullName evidence="2">Uncharacterized protein</fullName>
    </submittedName>
</protein>
<evidence type="ECO:0000313" key="2">
    <source>
        <dbReference type="EMBL" id="KMZ58085.1"/>
    </source>
</evidence>
<feature type="compositionally biased region" description="Low complexity" evidence="1">
    <location>
        <begin position="1"/>
        <end position="13"/>
    </location>
</feature>
<comment type="caution">
    <text evidence="2">The sequence shown here is derived from an EMBL/GenBank/DDBJ whole genome shotgun (WGS) entry which is preliminary data.</text>
</comment>
<gene>
    <name evidence="2" type="ORF">ZOSMA_7G01160</name>
</gene>
<organism evidence="2 3">
    <name type="scientific">Zostera marina</name>
    <name type="common">Eelgrass</name>
    <dbReference type="NCBI Taxonomy" id="29655"/>
    <lineage>
        <taxon>Eukaryota</taxon>
        <taxon>Viridiplantae</taxon>
        <taxon>Streptophyta</taxon>
        <taxon>Embryophyta</taxon>
        <taxon>Tracheophyta</taxon>
        <taxon>Spermatophyta</taxon>
        <taxon>Magnoliopsida</taxon>
        <taxon>Liliopsida</taxon>
        <taxon>Zosteraceae</taxon>
        <taxon>Zostera</taxon>
    </lineage>
</organism>
<sequence>MEGKKTSSSPTKKTSSEIINSIFQPASPTVGGKTTSSFNDIFGPPRNQDLSSNLSSSLYYGAQDSTSIGANQNQKKMNNSTANNRKMAADHSAGSSRGDWWEGSVYY</sequence>